<dbReference type="EMBL" id="CP013926">
    <property type="protein sequence ID" value="AMJ74499.1"/>
    <property type="molecule type" value="Genomic_DNA"/>
</dbReference>
<dbReference type="RefSeq" id="WP_057791725.1">
    <property type="nucleotide sequence ID" value="NZ_CAXIBE010000069.1"/>
</dbReference>
<protein>
    <submittedName>
        <fullName evidence="2">Uncharacterized protein</fullName>
    </submittedName>
</protein>
<sequence>MEATKTTSFIAGALIILSDAVIEFYSFPWGVFAFIFFFLFIFLVIGKQITNEYERQIHRRHELDENPWKDTVSLRFNFNLVVRLLLFCLGIISTVELINLEFGIQQPV</sequence>
<evidence type="ECO:0000313" key="2">
    <source>
        <dbReference type="EMBL" id="AMJ74499.1"/>
    </source>
</evidence>
<evidence type="ECO:0000256" key="1">
    <source>
        <dbReference type="SAM" id="Phobius"/>
    </source>
</evidence>
<gene>
    <name evidence="2" type="ORF">AVL57_11300</name>
</gene>
<accession>A0ABM5YK68</accession>
<keyword evidence="1" id="KW-0812">Transmembrane</keyword>
<organism evidence="2 3">
    <name type="scientific">Alteromonas stellipolaris</name>
    <dbReference type="NCBI Taxonomy" id="233316"/>
    <lineage>
        <taxon>Bacteria</taxon>
        <taxon>Pseudomonadati</taxon>
        <taxon>Pseudomonadota</taxon>
        <taxon>Gammaproteobacteria</taxon>
        <taxon>Alteromonadales</taxon>
        <taxon>Alteromonadaceae</taxon>
        <taxon>Alteromonas/Salinimonas group</taxon>
        <taxon>Alteromonas</taxon>
    </lineage>
</organism>
<dbReference type="Proteomes" id="UP000056750">
    <property type="component" value="Chromosome"/>
</dbReference>
<name>A0ABM5YK68_9ALTE</name>
<keyword evidence="1" id="KW-0472">Membrane</keyword>
<keyword evidence="1" id="KW-1133">Transmembrane helix</keyword>
<proteinExistence type="predicted"/>
<keyword evidence="3" id="KW-1185">Reference proteome</keyword>
<feature type="transmembrane region" description="Helical" evidence="1">
    <location>
        <begin position="80"/>
        <end position="100"/>
    </location>
</feature>
<reference evidence="2 3" key="1">
    <citation type="submission" date="2015-12" db="EMBL/GenBank/DDBJ databases">
        <title>Intraspecies pangenome expansion in the marine bacterium Alteromonas.</title>
        <authorList>
            <person name="Lopez-Perez M."/>
            <person name="Rodriguez-Valera F."/>
        </authorList>
    </citation>
    <scope>NUCLEOTIDE SEQUENCE [LARGE SCALE GENOMIC DNA]</scope>
    <source>
        <strain evidence="2 3">LMG 21861</strain>
    </source>
</reference>
<feature type="transmembrane region" description="Helical" evidence="1">
    <location>
        <begin position="30"/>
        <end position="50"/>
    </location>
</feature>
<evidence type="ECO:0000313" key="3">
    <source>
        <dbReference type="Proteomes" id="UP000056750"/>
    </source>
</evidence>